<organism evidence="2">
    <name type="scientific">viral metagenome</name>
    <dbReference type="NCBI Taxonomy" id="1070528"/>
    <lineage>
        <taxon>unclassified sequences</taxon>
        <taxon>metagenomes</taxon>
        <taxon>organismal metagenomes</taxon>
    </lineage>
</organism>
<proteinExistence type="predicted"/>
<gene>
    <name evidence="2" type="ORF">TM448A01898_0017</name>
    <name evidence="3" type="ORF">TM448B01885_0009</name>
</gene>
<reference evidence="2" key="1">
    <citation type="submission" date="2020-03" db="EMBL/GenBank/DDBJ databases">
        <title>The deep terrestrial virosphere.</title>
        <authorList>
            <person name="Holmfeldt K."/>
            <person name="Nilsson E."/>
            <person name="Simone D."/>
            <person name="Lopez-Fernandez M."/>
            <person name="Wu X."/>
            <person name="de Brujin I."/>
            <person name="Lundin D."/>
            <person name="Andersson A."/>
            <person name="Bertilsson S."/>
            <person name="Dopson M."/>
        </authorList>
    </citation>
    <scope>NUCLEOTIDE SEQUENCE</scope>
    <source>
        <strain evidence="2">TM448A01898</strain>
        <strain evidence="3">TM448B01885</strain>
    </source>
</reference>
<name>A0A6H1ZS97_9ZZZZ</name>
<feature type="coiled-coil region" evidence="1">
    <location>
        <begin position="124"/>
        <end position="158"/>
    </location>
</feature>
<dbReference type="AlphaFoldDB" id="A0A6H1ZS97"/>
<evidence type="ECO:0000313" key="2">
    <source>
        <dbReference type="EMBL" id="QJA50803.1"/>
    </source>
</evidence>
<dbReference type="EMBL" id="MT144838">
    <property type="protein sequence ID" value="QJI00239.1"/>
    <property type="molecule type" value="Genomic_DNA"/>
</dbReference>
<dbReference type="EMBL" id="MT144218">
    <property type="protein sequence ID" value="QJA50803.1"/>
    <property type="molecule type" value="Genomic_DNA"/>
</dbReference>
<sequence length="160" mass="19268">MREFVNKPRNILDEDFEKAHIEIEEHTCIICKKEWMCVVINNLVKYGEVRSLISKGIYISPICHECSEKRINEFVNSKLEESKKKYQFVNRSPEWMGIGYRKLKADEGLSVIYEKFYWFGFWEIRKWQMNKEKALKKYDLARKKYNSARKKNNSAKLNVI</sequence>
<evidence type="ECO:0000313" key="3">
    <source>
        <dbReference type="EMBL" id="QJI00239.1"/>
    </source>
</evidence>
<accession>A0A6H1ZS97</accession>
<keyword evidence="1" id="KW-0175">Coiled coil</keyword>
<protein>
    <submittedName>
        <fullName evidence="2">Uncharacterized protein</fullName>
    </submittedName>
</protein>
<evidence type="ECO:0000256" key="1">
    <source>
        <dbReference type="SAM" id="Coils"/>
    </source>
</evidence>